<reference evidence="1 2" key="1">
    <citation type="journal article" date="2014" name="PLoS Genet.">
        <title>Analysis of the Phlebiopsis gigantea genome, transcriptome and secretome provides insight into its pioneer colonization strategies of wood.</title>
        <authorList>
            <person name="Hori C."/>
            <person name="Ishida T."/>
            <person name="Igarashi K."/>
            <person name="Samejima M."/>
            <person name="Suzuki H."/>
            <person name="Master E."/>
            <person name="Ferreira P."/>
            <person name="Ruiz-Duenas F.J."/>
            <person name="Held B."/>
            <person name="Canessa P."/>
            <person name="Larrondo L.F."/>
            <person name="Schmoll M."/>
            <person name="Druzhinina I.S."/>
            <person name="Kubicek C.P."/>
            <person name="Gaskell J.A."/>
            <person name="Kersten P."/>
            <person name="St John F."/>
            <person name="Glasner J."/>
            <person name="Sabat G."/>
            <person name="Splinter BonDurant S."/>
            <person name="Syed K."/>
            <person name="Yadav J."/>
            <person name="Mgbeahuruike A.C."/>
            <person name="Kovalchuk A."/>
            <person name="Asiegbu F.O."/>
            <person name="Lackner G."/>
            <person name="Hoffmeister D."/>
            <person name="Rencoret J."/>
            <person name="Gutierrez A."/>
            <person name="Sun H."/>
            <person name="Lindquist E."/>
            <person name="Barry K."/>
            <person name="Riley R."/>
            <person name="Grigoriev I.V."/>
            <person name="Henrissat B."/>
            <person name="Kues U."/>
            <person name="Berka R.M."/>
            <person name="Martinez A.T."/>
            <person name="Covert S.F."/>
            <person name="Blanchette R.A."/>
            <person name="Cullen D."/>
        </authorList>
    </citation>
    <scope>NUCLEOTIDE SEQUENCE [LARGE SCALE GENOMIC DNA]</scope>
    <source>
        <strain evidence="1 2">11061_1 CR5-6</strain>
    </source>
</reference>
<evidence type="ECO:0000313" key="1">
    <source>
        <dbReference type="EMBL" id="KIP05861.1"/>
    </source>
</evidence>
<keyword evidence="2" id="KW-1185">Reference proteome</keyword>
<dbReference type="EMBL" id="KN840532">
    <property type="protein sequence ID" value="KIP05861.1"/>
    <property type="molecule type" value="Genomic_DNA"/>
</dbReference>
<dbReference type="Proteomes" id="UP000053257">
    <property type="component" value="Unassembled WGS sequence"/>
</dbReference>
<organism evidence="1 2">
    <name type="scientific">Phlebiopsis gigantea (strain 11061_1 CR5-6)</name>
    <name type="common">White-rot fungus</name>
    <name type="synonym">Peniophora gigantea</name>
    <dbReference type="NCBI Taxonomy" id="745531"/>
    <lineage>
        <taxon>Eukaryota</taxon>
        <taxon>Fungi</taxon>
        <taxon>Dikarya</taxon>
        <taxon>Basidiomycota</taxon>
        <taxon>Agaricomycotina</taxon>
        <taxon>Agaricomycetes</taxon>
        <taxon>Polyporales</taxon>
        <taxon>Phanerochaetaceae</taxon>
        <taxon>Phlebiopsis</taxon>
    </lineage>
</organism>
<accession>A0A0C3RWE5</accession>
<dbReference type="AlphaFoldDB" id="A0A0C3RWE5"/>
<name>A0A0C3RWE5_PHLG1</name>
<dbReference type="HOGENOM" id="CLU_2868441_0_0_1"/>
<evidence type="ECO:0000313" key="2">
    <source>
        <dbReference type="Proteomes" id="UP000053257"/>
    </source>
</evidence>
<sequence length="64" mass="6955">MTPNCHRSPKALRSGNLSLGNTGCCSCTDVINVKDKAGCLCNSIRIVHEIKRTGIWHQTIIAAF</sequence>
<protein>
    <submittedName>
        <fullName evidence="1">Uncharacterized protein</fullName>
    </submittedName>
</protein>
<proteinExistence type="predicted"/>
<gene>
    <name evidence="1" type="ORF">PHLGIDRAFT_484013</name>
</gene>